<accession>A0A9P6TCJ7</accession>
<evidence type="ECO:0000256" key="1">
    <source>
        <dbReference type="SAM" id="MobiDB-lite"/>
    </source>
</evidence>
<dbReference type="OrthoDB" id="2507450at2759"/>
<gene>
    <name evidence="3" type="ORF">CROQUDRAFT_106891</name>
</gene>
<feature type="compositionally biased region" description="Basic and acidic residues" evidence="1">
    <location>
        <begin position="207"/>
        <end position="234"/>
    </location>
</feature>
<feature type="compositionally biased region" description="Polar residues" evidence="1">
    <location>
        <begin position="298"/>
        <end position="308"/>
    </location>
</feature>
<keyword evidence="2" id="KW-0732">Signal</keyword>
<name>A0A9P6TCJ7_9BASI</name>
<dbReference type="AlphaFoldDB" id="A0A9P6TCJ7"/>
<feature type="signal peptide" evidence="2">
    <location>
        <begin position="1"/>
        <end position="21"/>
    </location>
</feature>
<feature type="compositionally biased region" description="Basic and acidic residues" evidence="1">
    <location>
        <begin position="159"/>
        <end position="177"/>
    </location>
</feature>
<feature type="compositionally biased region" description="Low complexity" evidence="1">
    <location>
        <begin position="178"/>
        <end position="187"/>
    </location>
</feature>
<dbReference type="Proteomes" id="UP000886653">
    <property type="component" value="Unassembled WGS sequence"/>
</dbReference>
<sequence>MFPNIKSSAIFFSLLCSLISADAMYRVGHRSRLSRRRMGQEARVPLDIPGCPGQICGMNAAAPTCCAQDLADQTITQAKTDPLITDDKVRQALIEWAKKLAGAEKNTHPIYYPFTLRNHLYCQKVPVNKELEGIVAAQDPANGPELFFDPKVPGGTVKLGERPDTRPRGSSSSDEKSSSTATNTTASISVVNATTTPESQTPTSEPKNTEIKKDTETLNEKKEKDGTDTKKETSETGGPRQLLATNSNTTASFDSNSVPLVEALETNQTKVEEEKKENKTEASGSQEKKNEESKEVTKGSTSTSNSTETKIEAKIDLSPYTKCDKPEIKFGGGLQGRKANEYIYVPKNSDQFKHQGALNLKIVTHALCDQILHCIKNAINKDDDEKGSVKLCRDLSDKIGVKKADGSAADLWNKEWYSHRLQGRSNNQSYAVEMLSYHTNWLGFEI</sequence>
<evidence type="ECO:0000313" key="4">
    <source>
        <dbReference type="Proteomes" id="UP000886653"/>
    </source>
</evidence>
<protein>
    <submittedName>
        <fullName evidence="3">Uncharacterized protein</fullName>
    </submittedName>
</protein>
<feature type="compositionally biased region" description="Low complexity" evidence="1">
    <location>
        <begin position="194"/>
        <end position="206"/>
    </location>
</feature>
<feature type="region of interest" description="Disordered" evidence="1">
    <location>
        <begin position="140"/>
        <end position="310"/>
    </location>
</feature>
<evidence type="ECO:0000313" key="3">
    <source>
        <dbReference type="EMBL" id="KAG0146740.1"/>
    </source>
</evidence>
<feature type="compositionally biased region" description="Polar residues" evidence="1">
    <location>
        <begin position="243"/>
        <end position="258"/>
    </location>
</feature>
<reference evidence="3" key="1">
    <citation type="submission" date="2013-11" db="EMBL/GenBank/DDBJ databases">
        <title>Genome sequence of the fusiform rust pathogen reveals effectors for host alternation and coevolution with pine.</title>
        <authorList>
            <consortium name="DOE Joint Genome Institute"/>
            <person name="Smith K."/>
            <person name="Pendleton A."/>
            <person name="Kubisiak T."/>
            <person name="Anderson C."/>
            <person name="Salamov A."/>
            <person name="Aerts A."/>
            <person name="Riley R."/>
            <person name="Clum A."/>
            <person name="Lindquist E."/>
            <person name="Ence D."/>
            <person name="Campbell M."/>
            <person name="Kronenberg Z."/>
            <person name="Feau N."/>
            <person name="Dhillon B."/>
            <person name="Hamelin R."/>
            <person name="Burleigh J."/>
            <person name="Smith J."/>
            <person name="Yandell M."/>
            <person name="Nelson C."/>
            <person name="Grigoriev I."/>
            <person name="Davis J."/>
        </authorList>
    </citation>
    <scope>NUCLEOTIDE SEQUENCE</scope>
    <source>
        <strain evidence="3">G11</strain>
    </source>
</reference>
<comment type="caution">
    <text evidence="3">The sequence shown here is derived from an EMBL/GenBank/DDBJ whole genome shotgun (WGS) entry which is preliminary data.</text>
</comment>
<proteinExistence type="predicted"/>
<feature type="compositionally biased region" description="Basic and acidic residues" evidence="1">
    <location>
        <begin position="270"/>
        <end position="297"/>
    </location>
</feature>
<feature type="chain" id="PRO_5040373711" evidence="2">
    <location>
        <begin position="22"/>
        <end position="446"/>
    </location>
</feature>
<organism evidence="3 4">
    <name type="scientific">Cronartium quercuum f. sp. fusiforme G11</name>
    <dbReference type="NCBI Taxonomy" id="708437"/>
    <lineage>
        <taxon>Eukaryota</taxon>
        <taxon>Fungi</taxon>
        <taxon>Dikarya</taxon>
        <taxon>Basidiomycota</taxon>
        <taxon>Pucciniomycotina</taxon>
        <taxon>Pucciniomycetes</taxon>
        <taxon>Pucciniales</taxon>
        <taxon>Coleosporiaceae</taxon>
        <taxon>Cronartium</taxon>
    </lineage>
</organism>
<dbReference type="EMBL" id="MU167256">
    <property type="protein sequence ID" value="KAG0146740.1"/>
    <property type="molecule type" value="Genomic_DNA"/>
</dbReference>
<keyword evidence="4" id="KW-1185">Reference proteome</keyword>
<evidence type="ECO:0000256" key="2">
    <source>
        <dbReference type="SAM" id="SignalP"/>
    </source>
</evidence>